<dbReference type="Pfam" id="PF00566">
    <property type="entry name" value="RabGAP-TBC"/>
    <property type="match status" value="1"/>
</dbReference>
<feature type="region of interest" description="Disordered" evidence="4">
    <location>
        <begin position="715"/>
        <end position="778"/>
    </location>
</feature>
<dbReference type="PANTHER" id="PTHR47219:SF11">
    <property type="entry name" value="EVI5-LIKE PROTEIN ISOFORM X1"/>
    <property type="match status" value="1"/>
</dbReference>
<dbReference type="PANTHER" id="PTHR47219">
    <property type="entry name" value="RAB GTPASE-ACTIVATING PROTEIN 1-LIKE"/>
    <property type="match status" value="1"/>
</dbReference>
<protein>
    <submittedName>
        <fullName evidence="6">Ecotropic viral integration site 5b</fullName>
    </submittedName>
</protein>
<keyword evidence="1" id="KW-0597">Phosphoprotein</keyword>
<dbReference type="Gene3D" id="1.10.10.750">
    <property type="entry name" value="Ypt/Rab-GAP domain of gyp1p, domain 1"/>
    <property type="match status" value="1"/>
</dbReference>
<organism evidence="6 7">
    <name type="scientific">Cyprinus carpio</name>
    <name type="common">Common carp</name>
    <dbReference type="NCBI Taxonomy" id="7962"/>
    <lineage>
        <taxon>Eukaryota</taxon>
        <taxon>Metazoa</taxon>
        <taxon>Chordata</taxon>
        <taxon>Craniata</taxon>
        <taxon>Vertebrata</taxon>
        <taxon>Euteleostomi</taxon>
        <taxon>Actinopterygii</taxon>
        <taxon>Neopterygii</taxon>
        <taxon>Teleostei</taxon>
        <taxon>Ostariophysi</taxon>
        <taxon>Cypriniformes</taxon>
        <taxon>Cyprinidae</taxon>
        <taxon>Cyprininae</taxon>
        <taxon>Cyprinus</taxon>
    </lineage>
</organism>
<dbReference type="Proteomes" id="UP000694700">
    <property type="component" value="Unplaced"/>
</dbReference>
<evidence type="ECO:0000256" key="4">
    <source>
        <dbReference type="SAM" id="MobiDB-lite"/>
    </source>
</evidence>
<evidence type="ECO:0000259" key="5">
    <source>
        <dbReference type="PROSITE" id="PS50086"/>
    </source>
</evidence>
<dbReference type="GO" id="GO:0005096">
    <property type="term" value="F:GTPase activator activity"/>
    <property type="evidence" value="ECO:0007669"/>
    <property type="project" value="UniProtKB-ARBA"/>
</dbReference>
<dbReference type="GO" id="GO:0031267">
    <property type="term" value="F:small GTPase binding"/>
    <property type="evidence" value="ECO:0007669"/>
    <property type="project" value="TreeGrafter"/>
</dbReference>
<dbReference type="Gene3D" id="1.10.8.270">
    <property type="entry name" value="putative rabgap domain of human tbc1 domain family member 14 like domains"/>
    <property type="match status" value="1"/>
</dbReference>
<dbReference type="SUPFAM" id="SSF47923">
    <property type="entry name" value="Ypt/Rab-GAP domain of gyp1p"/>
    <property type="match status" value="2"/>
</dbReference>
<evidence type="ECO:0000313" key="7">
    <source>
        <dbReference type="Proteomes" id="UP000694700"/>
    </source>
</evidence>
<evidence type="ECO:0000256" key="2">
    <source>
        <dbReference type="ARBA" id="ARBA00023054"/>
    </source>
</evidence>
<proteinExistence type="predicted"/>
<dbReference type="Ensembl" id="ENSCCRT00015050860.1">
    <property type="protein sequence ID" value="ENSCCRP00015049209.1"/>
    <property type="gene ID" value="ENSCCRG00015019328.1"/>
</dbReference>
<reference evidence="6" key="1">
    <citation type="submission" date="2025-08" db="UniProtKB">
        <authorList>
            <consortium name="Ensembl"/>
        </authorList>
    </citation>
    <scope>IDENTIFICATION</scope>
</reference>
<feature type="domain" description="Rab-GAP TBC" evidence="5">
    <location>
        <begin position="146"/>
        <end position="331"/>
    </location>
</feature>
<feature type="coiled-coil region" evidence="3">
    <location>
        <begin position="500"/>
        <end position="695"/>
    </location>
</feature>
<feature type="compositionally biased region" description="Low complexity" evidence="4">
    <location>
        <begin position="86"/>
        <end position="105"/>
    </location>
</feature>
<dbReference type="FunFam" id="1.10.8.270:FF:000003">
    <property type="entry name" value="Ecotropic viral integration site 5"/>
    <property type="match status" value="1"/>
</dbReference>
<dbReference type="InterPro" id="IPR035969">
    <property type="entry name" value="Rab-GAP_TBC_sf"/>
</dbReference>
<dbReference type="FunFam" id="1.10.10.750:FF:000002">
    <property type="entry name" value="Ecotropic viral integration site 5"/>
    <property type="match status" value="1"/>
</dbReference>
<dbReference type="FunFam" id="1.10.472.80:FF:000002">
    <property type="entry name" value="Ecotropic viral integration site 5"/>
    <property type="match status" value="1"/>
</dbReference>
<name>A0A8C1VAY5_CYPCA</name>
<keyword evidence="2 3" id="KW-0175">Coiled coil</keyword>
<feature type="region of interest" description="Disordered" evidence="4">
    <location>
        <begin position="81"/>
        <end position="105"/>
    </location>
</feature>
<dbReference type="InterPro" id="IPR000195">
    <property type="entry name" value="Rab-GAP-TBC_dom"/>
</dbReference>
<accession>A0A8C1VAY5</accession>
<feature type="compositionally biased region" description="Acidic residues" evidence="4">
    <location>
        <begin position="750"/>
        <end position="760"/>
    </location>
</feature>
<feature type="compositionally biased region" description="Polar residues" evidence="4">
    <location>
        <begin position="766"/>
        <end position="778"/>
    </location>
</feature>
<feature type="coiled-coil region" evidence="3">
    <location>
        <begin position="405"/>
        <end position="467"/>
    </location>
</feature>
<dbReference type="Gene3D" id="1.10.472.80">
    <property type="entry name" value="Ypt/Rab-GAP domain of gyp1p, domain 3"/>
    <property type="match status" value="1"/>
</dbReference>
<evidence type="ECO:0000313" key="6">
    <source>
        <dbReference type="Ensembl" id="ENSCCRP00015049209.1"/>
    </source>
</evidence>
<sequence>MVATDKVAGKLSSTLSWVKNSVSHTVSQMASQVATPSSLHTTVASSTASLSSPSSASPTQLSPDDVELLAKLEEQNRLLETDSKSLRSVNGSRRNSGSSLVSSSSASSNLSHLEEDSWILWGRIVNEWEDVWKKKEKQLKELVRKGIPHHFRAIVWQLLCNAQNLPIKEQYSELLKMTSPCEKLIRRDIARTYPEHEFFKEKDSLGQEVLFNVMKAYSLVDREVGYCQGSAFIVGLLLMQMPEEEAFCVFVKLMQDYRLRELFKPSMAELGLCMYQFECMIQEQLPELHVHFQAQSFHTSMYASSWFLTIFLTSFPLPVATRIFDIFMCEGLEIVFRVGMAILQMNQAELMQLDMEGMLQHFQKVIPHQLDSGPDKVIQAAYQVKYNAKKMKKLEKEYTTIKTKEMEEQVEIKRLRTENRLLKQRIDTLEKKGNPRYSEEFILQLERELVQARLKEAESQCALKEMQDKILDMEKRNASLPDENNVVRLQEELIGVKLREAEALTGLKELRQQVRDLEEHWQRHLARTAGRWKDSPRKNAASELQDELMSVRLREAEAQAELREIRQRMLELETQNQIHSNQLRRAELEARNLQERLQVLTNQNKTLHAELQETKRKQAEIECKNKEEVMAVRLREADNIATMAELQQQISELEIQKEEGKVQGQLNNTDSSQYIRDLKDQIADLKHEIRCLRGQRGLPGQASFDGIHIVNHYGGDNESYQSSDEDGVKLSPQLTSHQVRGRITLHPNLEDSESEGDEEGDALRLSVSSNGSHKTTTV</sequence>
<evidence type="ECO:0000256" key="3">
    <source>
        <dbReference type="SAM" id="Coils"/>
    </source>
</evidence>
<dbReference type="PROSITE" id="PS50086">
    <property type="entry name" value="TBC_RABGAP"/>
    <property type="match status" value="1"/>
</dbReference>
<evidence type="ECO:0000256" key="1">
    <source>
        <dbReference type="ARBA" id="ARBA00022553"/>
    </source>
</evidence>
<dbReference type="SMART" id="SM00164">
    <property type="entry name" value="TBC"/>
    <property type="match status" value="1"/>
</dbReference>
<dbReference type="AlphaFoldDB" id="A0A8C1VAY5"/>
<dbReference type="InterPro" id="IPR050302">
    <property type="entry name" value="Rab_GAP_TBC_domain"/>
</dbReference>